<keyword evidence="8" id="KW-1185">Reference proteome</keyword>
<dbReference type="GO" id="GO:0008270">
    <property type="term" value="F:zinc ion binding"/>
    <property type="evidence" value="ECO:0007669"/>
    <property type="project" value="UniProtKB-KW"/>
</dbReference>
<dbReference type="Gene3D" id="6.20.210.20">
    <property type="entry name" value="THAP domain"/>
    <property type="match status" value="1"/>
</dbReference>
<reference evidence="9" key="1">
    <citation type="submission" date="2025-08" db="UniProtKB">
        <authorList>
            <consortium name="RefSeq"/>
        </authorList>
    </citation>
    <scope>IDENTIFICATION</scope>
    <source>
        <tissue evidence="9">Gonads</tissue>
    </source>
</reference>
<dbReference type="Pfam" id="PF05485">
    <property type="entry name" value="THAP"/>
    <property type="match status" value="1"/>
</dbReference>
<dbReference type="InParanoid" id="A0A6J2Y9A7"/>
<gene>
    <name evidence="9" type="primary">LOC115884933</name>
</gene>
<feature type="compositionally biased region" description="Low complexity" evidence="6">
    <location>
        <begin position="142"/>
        <end position="153"/>
    </location>
</feature>
<organism evidence="8 9">
    <name type="scientific">Sitophilus oryzae</name>
    <name type="common">Rice weevil</name>
    <name type="synonym">Curculio oryzae</name>
    <dbReference type="NCBI Taxonomy" id="7048"/>
    <lineage>
        <taxon>Eukaryota</taxon>
        <taxon>Metazoa</taxon>
        <taxon>Ecdysozoa</taxon>
        <taxon>Arthropoda</taxon>
        <taxon>Hexapoda</taxon>
        <taxon>Insecta</taxon>
        <taxon>Pterygota</taxon>
        <taxon>Neoptera</taxon>
        <taxon>Endopterygota</taxon>
        <taxon>Coleoptera</taxon>
        <taxon>Polyphaga</taxon>
        <taxon>Cucujiformia</taxon>
        <taxon>Curculionidae</taxon>
        <taxon>Dryophthorinae</taxon>
        <taxon>Sitophilus</taxon>
    </lineage>
</organism>
<dbReference type="KEGG" id="soy:115884933"/>
<evidence type="ECO:0000256" key="3">
    <source>
        <dbReference type="ARBA" id="ARBA00022833"/>
    </source>
</evidence>
<proteinExistence type="predicted"/>
<feature type="domain" description="THAP-type" evidence="7">
    <location>
        <begin position="8"/>
        <end position="87"/>
    </location>
</feature>
<dbReference type="Proteomes" id="UP000504635">
    <property type="component" value="Unplaced"/>
</dbReference>
<evidence type="ECO:0000313" key="9">
    <source>
        <dbReference type="RefSeq" id="XP_030759515.1"/>
    </source>
</evidence>
<keyword evidence="2 5" id="KW-0863">Zinc-finger</keyword>
<keyword evidence="1" id="KW-0479">Metal-binding</keyword>
<dbReference type="SUPFAM" id="SSF57716">
    <property type="entry name" value="Glucocorticoid receptor-like (DNA-binding domain)"/>
    <property type="match status" value="1"/>
</dbReference>
<evidence type="ECO:0000256" key="4">
    <source>
        <dbReference type="ARBA" id="ARBA00023125"/>
    </source>
</evidence>
<sequence>MCKHYGKMVHSCVVCKRVEHLNIHLTFHRFPKDPEKKKLWFGLVGISENDPLPKYPELCSDHFNPDDLEVRANGFRYVKKNANPRRSEGLLFLDDASSSFENIDSVPVESFDSVPGTSGSGIITTVTAEYTEKTESQTRPGDSSSSTETASEAADTEELDTEETEAASNIKNVETKKRKRQYLRYIDEMTTSDFSTPESRKKNVDILKNTAYDQRKKIHSLQMKVRHLKKRVNSLTTLTKDLKELLNP</sequence>
<protein>
    <submittedName>
        <fullName evidence="9">Uncharacterized protein LOC115884933</fullName>
    </submittedName>
</protein>
<evidence type="ECO:0000259" key="7">
    <source>
        <dbReference type="PROSITE" id="PS50950"/>
    </source>
</evidence>
<dbReference type="InterPro" id="IPR026516">
    <property type="entry name" value="THAP1/10"/>
</dbReference>
<dbReference type="PANTHER" id="PTHR46600:SF7">
    <property type="entry name" value="SI:DKEY-228B2.6-RELATED"/>
    <property type="match status" value="1"/>
</dbReference>
<feature type="compositionally biased region" description="Acidic residues" evidence="6">
    <location>
        <begin position="154"/>
        <end position="165"/>
    </location>
</feature>
<evidence type="ECO:0000256" key="1">
    <source>
        <dbReference type="ARBA" id="ARBA00022723"/>
    </source>
</evidence>
<dbReference type="AlphaFoldDB" id="A0A6J2Y9A7"/>
<dbReference type="GO" id="GO:0006357">
    <property type="term" value="P:regulation of transcription by RNA polymerase II"/>
    <property type="evidence" value="ECO:0007669"/>
    <property type="project" value="TreeGrafter"/>
</dbReference>
<dbReference type="GO" id="GO:0005634">
    <property type="term" value="C:nucleus"/>
    <property type="evidence" value="ECO:0007669"/>
    <property type="project" value="TreeGrafter"/>
</dbReference>
<feature type="region of interest" description="Disordered" evidence="6">
    <location>
        <begin position="128"/>
        <end position="172"/>
    </location>
</feature>
<dbReference type="PANTHER" id="PTHR46600">
    <property type="entry name" value="THAP DOMAIN-CONTAINING"/>
    <property type="match status" value="1"/>
</dbReference>
<dbReference type="GeneID" id="115884933"/>
<keyword evidence="3" id="KW-0862">Zinc</keyword>
<dbReference type="InterPro" id="IPR038441">
    <property type="entry name" value="THAP_Znf_sf"/>
</dbReference>
<keyword evidence="4 5" id="KW-0238">DNA-binding</keyword>
<name>A0A6J2Y9A7_SITOR</name>
<dbReference type="GO" id="GO:0003700">
    <property type="term" value="F:DNA-binding transcription factor activity"/>
    <property type="evidence" value="ECO:0007669"/>
    <property type="project" value="TreeGrafter"/>
</dbReference>
<evidence type="ECO:0000313" key="8">
    <source>
        <dbReference type="Proteomes" id="UP000504635"/>
    </source>
</evidence>
<dbReference type="PROSITE" id="PS50950">
    <property type="entry name" value="ZF_THAP"/>
    <property type="match status" value="1"/>
</dbReference>
<accession>A0A6J2Y9A7</accession>
<dbReference type="SMART" id="SM00980">
    <property type="entry name" value="THAP"/>
    <property type="match status" value="1"/>
</dbReference>
<dbReference type="OrthoDB" id="6780303at2759"/>
<evidence type="ECO:0000256" key="5">
    <source>
        <dbReference type="PROSITE-ProRule" id="PRU00309"/>
    </source>
</evidence>
<dbReference type="GO" id="GO:0000978">
    <property type="term" value="F:RNA polymerase II cis-regulatory region sequence-specific DNA binding"/>
    <property type="evidence" value="ECO:0007669"/>
    <property type="project" value="TreeGrafter"/>
</dbReference>
<evidence type="ECO:0000256" key="2">
    <source>
        <dbReference type="ARBA" id="ARBA00022771"/>
    </source>
</evidence>
<dbReference type="RefSeq" id="XP_030759515.1">
    <property type="nucleotide sequence ID" value="XM_030903655.1"/>
</dbReference>
<evidence type="ECO:0000256" key="6">
    <source>
        <dbReference type="SAM" id="MobiDB-lite"/>
    </source>
</evidence>
<dbReference type="InterPro" id="IPR006612">
    <property type="entry name" value="THAP_Znf"/>
</dbReference>